<evidence type="ECO:0000256" key="7">
    <source>
        <dbReference type="ARBA" id="ARBA00023027"/>
    </source>
</evidence>
<dbReference type="InterPro" id="IPR036291">
    <property type="entry name" value="NAD(P)-bd_dom_sf"/>
</dbReference>
<evidence type="ECO:0000256" key="10">
    <source>
        <dbReference type="ARBA" id="ARBA00031367"/>
    </source>
</evidence>
<dbReference type="SUPFAM" id="SSF51735">
    <property type="entry name" value="NAD(P)-binding Rossmann-fold domains"/>
    <property type="match status" value="1"/>
</dbReference>
<dbReference type="Pfam" id="PF01370">
    <property type="entry name" value="Epimerase"/>
    <property type="match status" value="1"/>
</dbReference>
<keyword evidence="8" id="KW-0299">Galactose metabolism</keyword>
<feature type="region of interest" description="Disordered" evidence="12">
    <location>
        <begin position="346"/>
        <end position="378"/>
    </location>
</feature>
<comment type="catalytic activity">
    <reaction evidence="1">
        <text>UDP-alpha-D-glucose = UDP-alpha-D-galactose</text>
        <dbReference type="Rhea" id="RHEA:22168"/>
        <dbReference type="ChEBI" id="CHEBI:58885"/>
        <dbReference type="ChEBI" id="CHEBI:66914"/>
        <dbReference type="EC" id="5.1.3.2"/>
    </reaction>
</comment>
<dbReference type="EC" id="5.1.3.2" evidence="5"/>
<evidence type="ECO:0000256" key="1">
    <source>
        <dbReference type="ARBA" id="ARBA00000083"/>
    </source>
</evidence>
<evidence type="ECO:0000256" key="8">
    <source>
        <dbReference type="ARBA" id="ARBA00023144"/>
    </source>
</evidence>
<evidence type="ECO:0000256" key="5">
    <source>
        <dbReference type="ARBA" id="ARBA00013189"/>
    </source>
</evidence>
<dbReference type="Gene3D" id="3.40.50.720">
    <property type="entry name" value="NAD(P)-binding Rossmann-like Domain"/>
    <property type="match status" value="1"/>
</dbReference>
<keyword evidence="15" id="KW-1185">Reference proteome</keyword>
<comment type="pathway">
    <text evidence="3">Carbohydrate metabolism; galactose metabolism.</text>
</comment>
<dbReference type="AlphaFoldDB" id="A0A849K3J1"/>
<dbReference type="GO" id="GO:0005829">
    <property type="term" value="C:cytosol"/>
    <property type="evidence" value="ECO:0007669"/>
    <property type="project" value="TreeGrafter"/>
</dbReference>
<dbReference type="PANTHER" id="PTHR43725">
    <property type="entry name" value="UDP-GLUCOSE 4-EPIMERASE"/>
    <property type="match status" value="1"/>
</dbReference>
<proteinExistence type="inferred from homology"/>
<evidence type="ECO:0000256" key="2">
    <source>
        <dbReference type="ARBA" id="ARBA00001911"/>
    </source>
</evidence>
<feature type="domain" description="NAD-dependent epimerase/dehydratase" evidence="13">
    <location>
        <begin position="3"/>
        <end position="263"/>
    </location>
</feature>
<comment type="cofactor">
    <cofactor evidence="2">
        <name>NAD(+)</name>
        <dbReference type="ChEBI" id="CHEBI:57540"/>
    </cofactor>
</comment>
<dbReference type="Proteomes" id="UP000557204">
    <property type="component" value="Unassembled WGS sequence"/>
</dbReference>
<accession>A0A849K3J1</accession>
<dbReference type="UniPathway" id="UPA00214"/>
<dbReference type="GO" id="GO:0003978">
    <property type="term" value="F:UDP-glucose 4-epimerase activity"/>
    <property type="evidence" value="ECO:0007669"/>
    <property type="project" value="UniProtKB-EC"/>
</dbReference>
<dbReference type="InterPro" id="IPR001509">
    <property type="entry name" value="Epimerase_deHydtase"/>
</dbReference>
<dbReference type="GO" id="GO:0006012">
    <property type="term" value="P:galactose metabolic process"/>
    <property type="evidence" value="ECO:0007669"/>
    <property type="project" value="UniProtKB-UniPathway"/>
</dbReference>
<reference evidence="14 15" key="1">
    <citation type="submission" date="2020-05" db="EMBL/GenBank/DDBJ databases">
        <title>Genome sequence of Isoptericola sp. JC619 isolated from Chilika lagoon, India.</title>
        <authorList>
            <person name="Kumar D."/>
            <person name="Appam K."/>
            <person name="Gandham S."/>
            <person name="Uppada J."/>
            <person name="Sasikala C."/>
            <person name="Venkata Ramana C."/>
        </authorList>
    </citation>
    <scope>NUCLEOTIDE SEQUENCE [LARGE SCALE GENOMIC DNA]</scope>
    <source>
        <strain evidence="14 15">JC619</strain>
    </source>
</reference>
<evidence type="ECO:0000259" key="13">
    <source>
        <dbReference type="Pfam" id="PF01370"/>
    </source>
</evidence>
<evidence type="ECO:0000256" key="12">
    <source>
        <dbReference type="SAM" id="MobiDB-lite"/>
    </source>
</evidence>
<keyword evidence="9 14" id="KW-0413">Isomerase</keyword>
<evidence type="ECO:0000256" key="9">
    <source>
        <dbReference type="ARBA" id="ARBA00023235"/>
    </source>
</evidence>
<dbReference type="NCBIfam" id="TIGR01179">
    <property type="entry name" value="galE"/>
    <property type="match status" value="1"/>
</dbReference>
<evidence type="ECO:0000256" key="3">
    <source>
        <dbReference type="ARBA" id="ARBA00004947"/>
    </source>
</evidence>
<name>A0A849K3J1_9MICO</name>
<gene>
    <name evidence="14" type="primary">galE</name>
    <name evidence="14" type="ORF">HLI28_03515</name>
</gene>
<organism evidence="14 15">
    <name type="scientific">Isoptericola sediminis</name>
    <dbReference type="NCBI Taxonomy" id="2733572"/>
    <lineage>
        <taxon>Bacteria</taxon>
        <taxon>Bacillati</taxon>
        <taxon>Actinomycetota</taxon>
        <taxon>Actinomycetes</taxon>
        <taxon>Micrococcales</taxon>
        <taxon>Promicromonosporaceae</taxon>
        <taxon>Isoptericola</taxon>
    </lineage>
</organism>
<dbReference type="InterPro" id="IPR005886">
    <property type="entry name" value="UDP_G4E"/>
</dbReference>
<evidence type="ECO:0000256" key="11">
    <source>
        <dbReference type="ARBA" id="ARBA00033067"/>
    </source>
</evidence>
<dbReference type="EMBL" id="JABFAJ010000006">
    <property type="protein sequence ID" value="NNU26609.1"/>
    <property type="molecule type" value="Genomic_DNA"/>
</dbReference>
<dbReference type="PANTHER" id="PTHR43725:SF47">
    <property type="entry name" value="UDP-GLUCOSE 4-EPIMERASE"/>
    <property type="match status" value="1"/>
</dbReference>
<comment type="similarity">
    <text evidence="4">Belongs to the NAD(P)-dependent epimerase/dehydratase family.</text>
</comment>
<evidence type="ECO:0000256" key="6">
    <source>
        <dbReference type="ARBA" id="ARBA00018569"/>
    </source>
</evidence>
<dbReference type="RefSeq" id="WP_171246126.1">
    <property type="nucleotide sequence ID" value="NZ_JABFAJ010000006.1"/>
</dbReference>
<sequence length="378" mass="39597">MRVLVTGGAGYLGSHVVLSLLEAGHDVDVVESFVGGSPAALARAEGVAGRQVTTHAADVADIDAMERIFATARFDAVVHLAGQRSGRLGDRRVLDTYETNLSSLFTLLRCMTWYEVHRLVLSSSAAVYGPSDDGDALDEESPLAPVSPLGRSLATNEHLLRDLVGQDPTLRVAVVRCFTTAGAHPSGRLGEHTAHAAPGLLTRIGQVAAGRRPVVEVLGGEHATADGTPVRDVVHVVDAAAGHVAALEALESAPGGFTTWNLGSGRATSVLEVIRTFERVTGRAVPHQVVGAAPSTAARLVADPRRAAHALGWHARRGLEEICGDHWRWQLANPDGYPPTVTPETPWRGGVGHRLRTVPPLPDAAAPAAGRPSGPVSP</sequence>
<protein>
    <recommendedName>
        <fullName evidence="6">UDP-glucose 4-epimerase</fullName>
        <ecNumber evidence="5">5.1.3.2</ecNumber>
    </recommendedName>
    <alternativeName>
        <fullName evidence="11">Galactowaldenase</fullName>
    </alternativeName>
    <alternativeName>
        <fullName evidence="10">UDP-galactose 4-epimerase</fullName>
    </alternativeName>
</protein>
<feature type="compositionally biased region" description="Low complexity" evidence="12">
    <location>
        <begin position="363"/>
        <end position="378"/>
    </location>
</feature>
<evidence type="ECO:0000256" key="4">
    <source>
        <dbReference type="ARBA" id="ARBA00007637"/>
    </source>
</evidence>
<comment type="caution">
    <text evidence="14">The sequence shown here is derived from an EMBL/GenBank/DDBJ whole genome shotgun (WGS) entry which is preliminary data.</text>
</comment>
<evidence type="ECO:0000313" key="14">
    <source>
        <dbReference type="EMBL" id="NNU26609.1"/>
    </source>
</evidence>
<keyword evidence="8" id="KW-0119">Carbohydrate metabolism</keyword>
<keyword evidence="7" id="KW-0520">NAD</keyword>
<dbReference type="Gene3D" id="3.90.25.10">
    <property type="entry name" value="UDP-galactose 4-epimerase, domain 1"/>
    <property type="match status" value="1"/>
</dbReference>
<evidence type="ECO:0000313" key="15">
    <source>
        <dbReference type="Proteomes" id="UP000557204"/>
    </source>
</evidence>